<feature type="region of interest" description="Disordered" evidence="1">
    <location>
        <begin position="89"/>
        <end position="167"/>
    </location>
</feature>
<evidence type="ECO:0000313" key="2">
    <source>
        <dbReference type="EMBL" id="OMJ29176.1"/>
    </source>
</evidence>
<protein>
    <submittedName>
        <fullName evidence="2">Uncharacterized protein</fullName>
    </submittedName>
</protein>
<dbReference type="Proteomes" id="UP000187429">
    <property type="component" value="Unassembled WGS sequence"/>
</dbReference>
<dbReference type="EMBL" id="LSSM01000357">
    <property type="protein sequence ID" value="OMJ29176.1"/>
    <property type="molecule type" value="Genomic_DNA"/>
</dbReference>
<name>A0A1R1YQY0_9FUNG</name>
<sequence>MNFIGRNSKERKNSVIMAETSTSAAGFVADPFNLLHMFLKSSHSFTHISLFPLFSARHFCKGSEKHNKQLPEKNQCPGYRCRSNCEADHGARPNGVQEDASAFRHQDPARKLAADKSVDARRNHIQRPGGAASPEQDHAWPGAQVPSSRRHRRVPERHETRRSRHSAAVRVESRQVLLENDRCCVLERPASAAPDGAQQLLARSGGLEDQRAAAARIESREGFVRYR</sequence>
<evidence type="ECO:0000313" key="3">
    <source>
        <dbReference type="Proteomes" id="UP000187429"/>
    </source>
</evidence>
<dbReference type="AlphaFoldDB" id="A0A1R1YQY0"/>
<gene>
    <name evidence="2" type="ORF">AYI69_g1335</name>
</gene>
<comment type="caution">
    <text evidence="2">The sequence shown here is derived from an EMBL/GenBank/DDBJ whole genome shotgun (WGS) entry which is preliminary data.</text>
</comment>
<reference evidence="3" key="1">
    <citation type="submission" date="2017-01" db="EMBL/GenBank/DDBJ databases">
        <authorList>
            <person name="Wang Y."/>
            <person name="White M."/>
            <person name="Kvist S."/>
            <person name="Moncalvo J.-M."/>
        </authorList>
    </citation>
    <scope>NUCLEOTIDE SEQUENCE [LARGE SCALE GENOMIC DNA]</scope>
    <source>
        <strain evidence="3">ID-206-W2</strain>
    </source>
</reference>
<accession>A0A1R1YQY0</accession>
<evidence type="ECO:0000256" key="1">
    <source>
        <dbReference type="SAM" id="MobiDB-lite"/>
    </source>
</evidence>
<feature type="compositionally biased region" description="Basic and acidic residues" evidence="1">
    <location>
        <begin position="101"/>
        <end position="122"/>
    </location>
</feature>
<keyword evidence="3" id="KW-1185">Reference proteome</keyword>
<organism evidence="2 3">
    <name type="scientific">Smittium culicis</name>
    <dbReference type="NCBI Taxonomy" id="133412"/>
    <lineage>
        <taxon>Eukaryota</taxon>
        <taxon>Fungi</taxon>
        <taxon>Fungi incertae sedis</taxon>
        <taxon>Zoopagomycota</taxon>
        <taxon>Kickxellomycotina</taxon>
        <taxon>Harpellomycetes</taxon>
        <taxon>Harpellales</taxon>
        <taxon>Legeriomycetaceae</taxon>
        <taxon>Smittium</taxon>
    </lineage>
</organism>
<proteinExistence type="predicted"/>
<feature type="compositionally biased region" description="Basic residues" evidence="1">
    <location>
        <begin position="148"/>
        <end position="167"/>
    </location>
</feature>